<evidence type="ECO:0000313" key="1">
    <source>
        <dbReference type="EMBL" id="CUH62061.1"/>
    </source>
</evidence>
<dbReference type="eggNOG" id="ENOG5031E6R">
    <property type="taxonomic scope" value="Bacteria"/>
</dbReference>
<dbReference type="EMBL" id="CYRX01000033">
    <property type="protein sequence ID" value="CUH62061.1"/>
    <property type="molecule type" value="Genomic_DNA"/>
</dbReference>
<evidence type="ECO:0000313" key="2">
    <source>
        <dbReference type="Proteomes" id="UP000051298"/>
    </source>
</evidence>
<proteinExistence type="predicted"/>
<dbReference type="Proteomes" id="UP000051298">
    <property type="component" value="Unassembled WGS sequence"/>
</dbReference>
<organism evidence="1 2">
    <name type="scientific">Thalassobacter stenotrophicus</name>
    <dbReference type="NCBI Taxonomy" id="266809"/>
    <lineage>
        <taxon>Bacteria</taxon>
        <taxon>Pseudomonadati</taxon>
        <taxon>Pseudomonadota</taxon>
        <taxon>Alphaproteobacteria</taxon>
        <taxon>Rhodobacterales</taxon>
        <taxon>Roseobacteraceae</taxon>
        <taxon>Thalassobacter</taxon>
    </lineage>
</organism>
<gene>
    <name evidence="1" type="ORF">THS5294_03375</name>
</gene>
<dbReference type="AlphaFoldDB" id="A0A0P1F3C7"/>
<dbReference type="STRING" id="266809.PM03_02280"/>
<reference evidence="1 2" key="1">
    <citation type="submission" date="2015-09" db="EMBL/GenBank/DDBJ databases">
        <authorList>
            <consortium name="Swine Surveillance"/>
        </authorList>
    </citation>
    <scope>NUCLEOTIDE SEQUENCE [LARGE SCALE GENOMIC DNA]</scope>
    <source>
        <strain evidence="1 2">CECT 5294</strain>
    </source>
</reference>
<sequence length="211" mass="22938">MTLQNRVAPTGEIITHPARGTLTGNRGILHRPDQTLGTSRWQHPNWVICTLHHPRGTYHGPMPDRAWTALFFLDEAVALAAGHRPCHYCQRARAREFRAAWDAAHGPIGGPVTRMPDLDRALHAARVTRGRQQIVHSADAADLPPGSFIAGQTPILLTKNAAHTYSPAGYGPPKPRPSGTVTVLTPAPTIATLRHGYRPDVHPTARDTGKS</sequence>
<name>A0A0P1F3C7_9RHOB</name>
<protein>
    <submittedName>
        <fullName evidence="1">Uncharacterized protein</fullName>
    </submittedName>
</protein>
<accession>A0A0P1F3C7</accession>
<dbReference type="RefSeq" id="WP_058124594.1">
    <property type="nucleotide sequence ID" value="NZ_CYRX01000033.1"/>
</dbReference>